<sequence>MIAVQRRHTEVTAVLLRRGADLQDRHGDIWCQATQQLEIHNIFGESITLEQPPLRLLDQLDETLSREQYTLANALANALPNQHWCDGVVITLDHFHTFYVDRTLICKGGAGVVNKNDGDNGNSCHSTFR</sequence>
<dbReference type="EMBL" id="PDGH01000126">
    <property type="protein sequence ID" value="POB44048.1"/>
    <property type="molecule type" value="Genomic_DNA"/>
</dbReference>
<dbReference type="AlphaFoldDB" id="A0A2S3QYQ9"/>
<protein>
    <submittedName>
        <fullName evidence="1">Uncharacterized protein</fullName>
    </submittedName>
</protein>
<reference evidence="1 2" key="1">
    <citation type="journal article" date="2018" name="Front. Microbiol.">
        <title>Phylogeny of Vibrio vulnificus from the Analysis of the Core-Genome: Implications for Intra-Species Taxonomy.</title>
        <authorList>
            <person name="Roig F.J."/>
            <person name="Gonzalez-Candelas F."/>
            <person name="Sanjuan E."/>
            <person name="Fouz B."/>
            <person name="Feil E.J."/>
            <person name="Llorens C."/>
            <person name="Baker-Austin C."/>
            <person name="Oliver J.D."/>
            <person name="Danin-Poleg Y."/>
            <person name="Gibas C.J."/>
            <person name="Kashi Y."/>
            <person name="Gulig P.A."/>
            <person name="Morrison S.S."/>
            <person name="Amaro C."/>
        </authorList>
    </citation>
    <scope>NUCLEOTIDE SEQUENCE [LARGE SCALE GENOMIC DNA]</scope>
    <source>
        <strain evidence="1 2">CECT4608</strain>
    </source>
</reference>
<proteinExistence type="predicted"/>
<evidence type="ECO:0000313" key="2">
    <source>
        <dbReference type="Proteomes" id="UP000237466"/>
    </source>
</evidence>
<organism evidence="1 2">
    <name type="scientific">Vibrio vulnificus</name>
    <dbReference type="NCBI Taxonomy" id="672"/>
    <lineage>
        <taxon>Bacteria</taxon>
        <taxon>Pseudomonadati</taxon>
        <taxon>Pseudomonadota</taxon>
        <taxon>Gammaproteobacteria</taxon>
        <taxon>Vibrionales</taxon>
        <taxon>Vibrionaceae</taxon>
        <taxon>Vibrio</taxon>
    </lineage>
</organism>
<accession>A0A2S3QYQ9</accession>
<dbReference type="Proteomes" id="UP000237466">
    <property type="component" value="Unassembled WGS sequence"/>
</dbReference>
<dbReference type="RefSeq" id="WP_103201057.1">
    <property type="nucleotide sequence ID" value="NZ_QKYP01000023.1"/>
</dbReference>
<gene>
    <name evidence="1" type="ORF">CRN52_20235</name>
</gene>
<comment type="caution">
    <text evidence="1">The sequence shown here is derived from an EMBL/GenBank/DDBJ whole genome shotgun (WGS) entry which is preliminary data.</text>
</comment>
<name>A0A2S3QYQ9_VIBVL</name>
<evidence type="ECO:0000313" key="1">
    <source>
        <dbReference type="EMBL" id="POB44048.1"/>
    </source>
</evidence>